<dbReference type="KEGG" id="barh:WN72_07875"/>
<reference evidence="2 3" key="1">
    <citation type="submission" date="2018-06" db="EMBL/GenBank/DDBJ databases">
        <title>Comparative genomics of Bradyrhizobium nodulating Arachidis hypogaea.</title>
        <authorList>
            <person name="Li Y."/>
        </authorList>
    </citation>
    <scope>NUCLEOTIDE SEQUENCE [LARGE SCALE GENOMIC DNA]</scope>
    <source>
        <strain evidence="2 3">CCBAU 051107</strain>
    </source>
</reference>
<feature type="region of interest" description="Disordered" evidence="1">
    <location>
        <begin position="1"/>
        <end position="22"/>
    </location>
</feature>
<organism evidence="2 3">
    <name type="scientific">Bradyrhizobium arachidis</name>
    <dbReference type="NCBI Taxonomy" id="858423"/>
    <lineage>
        <taxon>Bacteria</taxon>
        <taxon>Pseudomonadati</taxon>
        <taxon>Pseudomonadota</taxon>
        <taxon>Alphaproteobacteria</taxon>
        <taxon>Hyphomicrobiales</taxon>
        <taxon>Nitrobacteraceae</taxon>
        <taxon>Bradyrhizobium</taxon>
    </lineage>
</organism>
<evidence type="ECO:0000313" key="2">
    <source>
        <dbReference type="EMBL" id="QOZ66336.1"/>
    </source>
</evidence>
<evidence type="ECO:0000256" key="1">
    <source>
        <dbReference type="SAM" id="MobiDB-lite"/>
    </source>
</evidence>
<dbReference type="AlphaFoldDB" id="A0AAE7NIW3"/>
<sequence length="106" mass="11840">MSIEEKALRNGIESHLRGEQPPPAVLAKAPRLEQWAPSIQHGPNGGYYMTLYGFPFGHPCLADGKQSSTGEVVWLDRRCRWAQTRNTLWQLGEPEGTEIPIEGVDI</sequence>
<name>A0AAE7NIW3_9BRAD</name>
<feature type="compositionally biased region" description="Basic and acidic residues" evidence="1">
    <location>
        <begin position="1"/>
        <end position="18"/>
    </location>
</feature>
<proteinExistence type="predicted"/>
<accession>A0AAE7NIW3</accession>
<gene>
    <name evidence="2" type="ORF">WN72_07875</name>
</gene>
<dbReference type="EMBL" id="CP030050">
    <property type="protein sequence ID" value="QOZ66336.1"/>
    <property type="molecule type" value="Genomic_DNA"/>
</dbReference>
<dbReference type="RefSeq" id="WP_092216787.1">
    <property type="nucleotide sequence ID" value="NZ_CP030050.1"/>
</dbReference>
<protein>
    <submittedName>
        <fullName evidence="2">Uncharacterized protein</fullName>
    </submittedName>
</protein>
<evidence type="ECO:0000313" key="3">
    <source>
        <dbReference type="Proteomes" id="UP000594015"/>
    </source>
</evidence>
<dbReference type="Proteomes" id="UP000594015">
    <property type="component" value="Chromosome"/>
</dbReference>